<feature type="chain" id="PRO_5025498908" evidence="1">
    <location>
        <begin position="19"/>
        <end position="158"/>
    </location>
</feature>
<organism evidence="2">
    <name type="scientific">Platymeris rhadamanthus</name>
    <name type="common">Red spot assassin bug</name>
    <dbReference type="NCBI Taxonomy" id="1134088"/>
    <lineage>
        <taxon>Eukaryota</taxon>
        <taxon>Metazoa</taxon>
        <taxon>Ecdysozoa</taxon>
        <taxon>Arthropoda</taxon>
        <taxon>Hexapoda</taxon>
        <taxon>Insecta</taxon>
        <taxon>Pterygota</taxon>
        <taxon>Neoptera</taxon>
        <taxon>Paraneoptera</taxon>
        <taxon>Hemiptera</taxon>
        <taxon>Heteroptera</taxon>
        <taxon>Panheteroptera</taxon>
        <taxon>Cimicomorpha</taxon>
        <taxon>Reduviidae</taxon>
        <taxon>Platymeris</taxon>
    </lineage>
</organism>
<dbReference type="AlphaFoldDB" id="A0A6B9L3I9"/>
<name>A0A6B9L3I9_PLARH</name>
<sequence>MLKYIVFLTVICCYSAFADVSAKEKQSVKDELLALENQLKHIYKSTLENIDKDVSIRTEEARKRSGNKGVECAAKLGHDLIVEAEEKAREACVGFIESCRNLREMIEKDAMNQMELNQTRKMLRDDGLFKQQVNRTVTAVNEYISKKTLQFQSQVKQC</sequence>
<protein>
    <submittedName>
        <fullName evidence="2">Venom protein family 6 protein 3</fullName>
    </submittedName>
</protein>
<dbReference type="EMBL" id="MN208303">
    <property type="protein sequence ID" value="QHB21492.1"/>
    <property type="molecule type" value="mRNA"/>
</dbReference>
<evidence type="ECO:0000313" key="2">
    <source>
        <dbReference type="EMBL" id="QHB21492.1"/>
    </source>
</evidence>
<reference evidence="2" key="1">
    <citation type="journal article" date="2019" name="Toxins">
        <title>Missiles of mass disruption: composition and glandular origin of venom used as a projectile defensive weapon by the assassin bug Platymeris rhadamanthus.</title>
        <authorList>
            <person name="Walker A.A."/>
            <person name="Robinson S.D."/>
            <person name="Undheim E.A.B."/>
            <person name="Jin J."/>
            <person name="Han X."/>
            <person name="Fry B.G."/>
            <person name="Vetter I."/>
            <person name="King G.F."/>
        </authorList>
    </citation>
    <scope>NUCLEOTIDE SEQUENCE</scope>
    <source>
        <tissue evidence="2">Venom glands</tissue>
    </source>
</reference>
<proteinExistence type="evidence at transcript level"/>
<evidence type="ECO:0000256" key="1">
    <source>
        <dbReference type="SAM" id="SignalP"/>
    </source>
</evidence>
<feature type="signal peptide" evidence="1">
    <location>
        <begin position="1"/>
        <end position="18"/>
    </location>
</feature>
<accession>A0A6B9L3I9</accession>
<keyword evidence="1" id="KW-0732">Signal</keyword>